<evidence type="ECO:0000259" key="3">
    <source>
        <dbReference type="Pfam" id="PF11800"/>
    </source>
</evidence>
<proteinExistence type="predicted"/>
<dbReference type="InterPro" id="IPR047611">
    <property type="entry name" value="RepABC_RepC"/>
</dbReference>
<evidence type="ECO:0000256" key="1">
    <source>
        <dbReference type="SAM" id="MobiDB-lite"/>
    </source>
</evidence>
<dbReference type="EMBL" id="FMAG01000010">
    <property type="protein sequence ID" value="SCB46975.1"/>
    <property type="molecule type" value="Genomic_DNA"/>
</dbReference>
<evidence type="ECO:0000259" key="2">
    <source>
        <dbReference type="Pfam" id="PF03428"/>
    </source>
</evidence>
<feature type="compositionally biased region" description="Low complexity" evidence="1">
    <location>
        <begin position="432"/>
        <end position="446"/>
    </location>
</feature>
<feature type="domain" description="Plasmid replication protein C C-terminal" evidence="3">
    <location>
        <begin position="309"/>
        <end position="409"/>
    </location>
</feature>
<sequence length="446" mass="49171">MDRGHITTPFGRSMTFALLARQRQIDEAPPETKRNKWKLFRAVCEAREELNVSDRSLSVLDALLSFYPSDDLVPQNDLIVFPSNAQLSIRARGMTAATLRRHLAALVDAGLILRKDSANGKRFARRSRAGEINEAFGFNLAPLLSRATEIETIAAQIAADRELFQSTRERITLCRRDIIKFIQLAKDGCVDGDWEGLHGRFRSFLTTLPRRPSLEELELLLNRLSELRTVIVKLLNDHDKTQNLRARESQNERHIQDSQTHSFSESEAIHDAGPCMTFRSGHLADATSPEQPASSPAADETQFKKPTLPLDIVLRACDEIHAYGPGGAIRTWRDLLTATSVLRTMLQISPSAFHQACAVMGHENASAAVACIFERGGNIVSAGAYLRDLTRRAAQRQFTIKPMVSALLQSKARAAASCALAVSNPDLTRPQSPSSGSTGLSTGYMG</sequence>
<organism evidence="4 5">
    <name type="scientific">Rhizobium multihospitium</name>
    <dbReference type="NCBI Taxonomy" id="410764"/>
    <lineage>
        <taxon>Bacteria</taxon>
        <taxon>Pseudomonadati</taxon>
        <taxon>Pseudomonadota</taxon>
        <taxon>Alphaproteobacteria</taxon>
        <taxon>Hyphomicrobiales</taxon>
        <taxon>Rhizobiaceae</taxon>
        <taxon>Rhizobium/Agrobacterium group</taxon>
        <taxon>Rhizobium</taxon>
    </lineage>
</organism>
<dbReference type="NCBIfam" id="NF010396">
    <property type="entry name" value="PRK13824.1"/>
    <property type="match status" value="1"/>
</dbReference>
<dbReference type="NCBIfam" id="NF040974">
    <property type="entry name" value="RepABC_RepC"/>
    <property type="match status" value="1"/>
</dbReference>
<gene>
    <name evidence="4" type="ORF">GA0061103_0053</name>
</gene>
<dbReference type="InterPro" id="IPR005090">
    <property type="entry name" value="RepC_N"/>
</dbReference>
<feature type="region of interest" description="Disordered" evidence="1">
    <location>
        <begin position="280"/>
        <end position="302"/>
    </location>
</feature>
<dbReference type="Pfam" id="PF11800">
    <property type="entry name" value="RP-C_C"/>
    <property type="match status" value="1"/>
</dbReference>
<dbReference type="Proteomes" id="UP000199101">
    <property type="component" value="Unassembled WGS sequence"/>
</dbReference>
<dbReference type="Pfam" id="PF03428">
    <property type="entry name" value="RP-C"/>
    <property type="match status" value="1"/>
</dbReference>
<dbReference type="RefSeq" id="WP_092718068.1">
    <property type="nucleotide sequence ID" value="NZ_FMAG01000010.1"/>
</dbReference>
<feature type="region of interest" description="Disordered" evidence="1">
    <location>
        <begin position="426"/>
        <end position="446"/>
    </location>
</feature>
<dbReference type="OrthoDB" id="7488837at2"/>
<feature type="domain" description="Plasmid replication protein C N-terminal" evidence="2">
    <location>
        <begin position="12"/>
        <end position="184"/>
    </location>
</feature>
<dbReference type="InterPro" id="IPR021760">
    <property type="entry name" value="RepC_C"/>
</dbReference>
<name>A0A1C3X476_9HYPH</name>
<evidence type="ECO:0000313" key="5">
    <source>
        <dbReference type="Proteomes" id="UP000199101"/>
    </source>
</evidence>
<accession>A0A1C3X476</accession>
<protein>
    <submittedName>
        <fullName evidence="4">Replication initiation protein RepC</fullName>
    </submittedName>
</protein>
<keyword evidence="5" id="KW-1185">Reference proteome</keyword>
<dbReference type="STRING" id="410764.GA0061103_0053"/>
<dbReference type="AlphaFoldDB" id="A0A1C3X476"/>
<reference evidence="5" key="1">
    <citation type="submission" date="2016-08" db="EMBL/GenBank/DDBJ databases">
        <authorList>
            <person name="Varghese N."/>
            <person name="Submissions Spin"/>
        </authorList>
    </citation>
    <scope>NUCLEOTIDE SEQUENCE [LARGE SCALE GENOMIC DNA]</scope>
    <source>
        <strain evidence="5">HAMBI 2975</strain>
    </source>
</reference>
<evidence type="ECO:0000313" key="4">
    <source>
        <dbReference type="EMBL" id="SCB46975.1"/>
    </source>
</evidence>